<keyword evidence="1" id="KW-1133">Transmembrane helix</keyword>
<dbReference type="EMBL" id="CP064781">
    <property type="protein sequence ID" value="QRJ65245.1"/>
    <property type="molecule type" value="Genomic_DNA"/>
</dbReference>
<name>A0A974SRN0_9RHOO</name>
<evidence type="ECO:0008006" key="4">
    <source>
        <dbReference type="Google" id="ProtNLM"/>
    </source>
</evidence>
<sequence>MTTPGHQWRFFRAGGFDQVRLDRGADLLHLDQLDQKLWVALSCPVAGLEFDAHTLALLDADGDGHVRASDLIAACQWAGGLLRDADLLASGSHPLPLAAIDDGSEDGRLLLASAREILKNLGKDGDAISAEDTADSARIFAATRFNGDGIITAGSTDHAALQAVIADLIACCGSRPDRSGQAGIGQEEVDAFFSDLDTFAAWQAVPASRPEVLPLGAASGAAWTAIAALREKVDDYFARCRLAEFDARAGSAMNGSDEDFRTLALQTLNPESAGLASLPLARIEAGRPLPLADGLNPAWREAVAALRDAAVAPLIGARDALAEDDWCALCGRFAAYAEWQAARPATRLEPLGEERIGAIAALAPRAALEELIARDRALEGEADAIAAVDRLVCYARDLGRLCNNFVAFRDFYTRQGKAVFQAGTLYLDGRSCDLVVPVLDAARHVALAGLSGIYLAYCECTRGAEKKSIAAAFTAGDADQLMVGRNGVFYDREGKDWDATITRIAEHPISIRQAFWSPYKKLARLLAEQVQKLTAAKAKSADDLVAGSVASAQKQAEAAKAAPAAAPAPFDAAKFAGIFAAIGLALGAIGTAVAAVVTGFLGLRWWQMPLAIGGLTLVVSGPAMAMAWFKLRNRNLGPLLDANGWAVNARAKINLSFGTSLTQLAKLPEGAERALADPYADRKTPWRLYLAALVLALILLVWATKSGGF</sequence>
<protein>
    <recommendedName>
        <fullName evidence="4">EF-hand domain-containing protein</fullName>
    </recommendedName>
</protein>
<feature type="transmembrane region" description="Helical" evidence="1">
    <location>
        <begin position="686"/>
        <end position="704"/>
    </location>
</feature>
<evidence type="ECO:0000313" key="2">
    <source>
        <dbReference type="EMBL" id="QRJ65245.1"/>
    </source>
</evidence>
<keyword evidence="1" id="KW-0812">Transmembrane</keyword>
<keyword evidence="3" id="KW-1185">Reference proteome</keyword>
<proteinExistence type="predicted"/>
<dbReference type="AlphaFoldDB" id="A0A974SRN0"/>
<organism evidence="2 3">
    <name type="scientific">Azospira restricta</name>
    <dbReference type="NCBI Taxonomy" id="404405"/>
    <lineage>
        <taxon>Bacteria</taxon>
        <taxon>Pseudomonadati</taxon>
        <taxon>Pseudomonadota</taxon>
        <taxon>Betaproteobacteria</taxon>
        <taxon>Rhodocyclales</taxon>
        <taxon>Rhodocyclaceae</taxon>
        <taxon>Azospira</taxon>
    </lineage>
</organism>
<reference evidence="2" key="1">
    <citation type="submission" date="2020-11" db="EMBL/GenBank/DDBJ databases">
        <title>Azospira restricta DSM 18626 genome sequence.</title>
        <authorList>
            <person name="Moe W.M."/>
        </authorList>
    </citation>
    <scope>NUCLEOTIDE SEQUENCE</scope>
    <source>
        <strain evidence="2">DSM 18626</strain>
    </source>
</reference>
<accession>A0A974SRN0</accession>
<dbReference type="KEGG" id="ares:IWH25_07910"/>
<evidence type="ECO:0000313" key="3">
    <source>
        <dbReference type="Proteomes" id="UP000663444"/>
    </source>
</evidence>
<feature type="transmembrane region" description="Helical" evidence="1">
    <location>
        <begin position="575"/>
        <end position="603"/>
    </location>
</feature>
<dbReference type="RefSeq" id="WP_203388771.1">
    <property type="nucleotide sequence ID" value="NZ_CP064781.1"/>
</dbReference>
<feature type="transmembrane region" description="Helical" evidence="1">
    <location>
        <begin position="610"/>
        <end position="629"/>
    </location>
</feature>
<dbReference type="Proteomes" id="UP000663444">
    <property type="component" value="Chromosome"/>
</dbReference>
<gene>
    <name evidence="2" type="ORF">IWH25_07910</name>
</gene>
<keyword evidence="1" id="KW-0472">Membrane</keyword>
<evidence type="ECO:0000256" key="1">
    <source>
        <dbReference type="SAM" id="Phobius"/>
    </source>
</evidence>